<protein>
    <recommendedName>
        <fullName evidence="3">Restriction endonuclease domain-containing protein</fullName>
    </recommendedName>
</protein>
<proteinExistence type="predicted"/>
<organism evidence="1 2">
    <name type="scientific">Gymnopus androsaceus JB14</name>
    <dbReference type="NCBI Taxonomy" id="1447944"/>
    <lineage>
        <taxon>Eukaryota</taxon>
        <taxon>Fungi</taxon>
        <taxon>Dikarya</taxon>
        <taxon>Basidiomycota</taxon>
        <taxon>Agaricomycotina</taxon>
        <taxon>Agaricomycetes</taxon>
        <taxon>Agaricomycetidae</taxon>
        <taxon>Agaricales</taxon>
        <taxon>Marasmiineae</taxon>
        <taxon>Omphalotaceae</taxon>
        <taxon>Gymnopus</taxon>
    </lineage>
</organism>
<evidence type="ECO:0000313" key="1">
    <source>
        <dbReference type="EMBL" id="KAE9405439.1"/>
    </source>
</evidence>
<evidence type="ECO:0008006" key="3">
    <source>
        <dbReference type="Google" id="ProtNLM"/>
    </source>
</evidence>
<dbReference type="EMBL" id="ML769409">
    <property type="protein sequence ID" value="KAE9405439.1"/>
    <property type="molecule type" value="Genomic_DNA"/>
</dbReference>
<evidence type="ECO:0000313" key="2">
    <source>
        <dbReference type="Proteomes" id="UP000799118"/>
    </source>
</evidence>
<dbReference type="Proteomes" id="UP000799118">
    <property type="component" value="Unassembled WGS sequence"/>
</dbReference>
<reference evidence="1" key="1">
    <citation type="journal article" date="2019" name="Environ. Microbiol.">
        <title>Fungal ecological strategies reflected in gene transcription - a case study of two litter decomposers.</title>
        <authorList>
            <person name="Barbi F."/>
            <person name="Kohler A."/>
            <person name="Barry K."/>
            <person name="Baskaran P."/>
            <person name="Daum C."/>
            <person name="Fauchery L."/>
            <person name="Ihrmark K."/>
            <person name="Kuo A."/>
            <person name="LaButti K."/>
            <person name="Lipzen A."/>
            <person name="Morin E."/>
            <person name="Grigoriev I.V."/>
            <person name="Henrissat B."/>
            <person name="Lindahl B."/>
            <person name="Martin F."/>
        </authorList>
    </citation>
    <scope>NUCLEOTIDE SEQUENCE</scope>
    <source>
        <strain evidence="1">JB14</strain>
    </source>
</reference>
<keyword evidence="2" id="KW-1185">Reference proteome</keyword>
<dbReference type="OrthoDB" id="76567at2759"/>
<gene>
    <name evidence="1" type="ORF">BT96DRAFT_1015657</name>
</gene>
<name>A0A6A4I3V0_9AGAR</name>
<accession>A0A6A4I3V0</accession>
<dbReference type="AlphaFoldDB" id="A0A6A4I3V0"/>
<sequence>MSNRRSVLSELKAFLANPSSTFLLLEDVTWTTFTELEPHFNELEMRQSLRISFIKDSIFVQLMPSKAHETGHRKLAEEMKHELKILDPTPTHAGGVNDVGSATFTHPNLASLEGDTVLVPLTQKDLPRLVIECGDSQSYPSLTKKANNWFQYFPSVHAVIIVKLYLDINKKVVIELWEHAVGGKSLNGTVMITLHTLAPAFRVPLDCFFPAFPPWIPNGQRELVIPAAMMQNYYDLVCSYNA</sequence>